<reference evidence="8" key="1">
    <citation type="journal article" date="2019" name="Int. J. Syst. Evol. Microbiol.">
        <title>The Global Catalogue of Microorganisms (GCM) 10K type strain sequencing project: providing services to taxonomists for standard genome sequencing and annotation.</title>
        <authorList>
            <consortium name="The Broad Institute Genomics Platform"/>
            <consortium name="The Broad Institute Genome Sequencing Center for Infectious Disease"/>
            <person name="Wu L."/>
            <person name="Ma J."/>
        </authorList>
    </citation>
    <scope>NUCLEOTIDE SEQUENCE [LARGE SCALE GENOMIC DNA]</scope>
    <source>
        <strain evidence="8">CCM 7526</strain>
    </source>
</reference>
<accession>A0ABW3ZZR0</accession>
<keyword evidence="2" id="KW-0805">Transcription regulation</keyword>
<dbReference type="RefSeq" id="WP_317786865.1">
    <property type="nucleotide sequence ID" value="NZ_AP028461.1"/>
</dbReference>
<dbReference type="PANTHER" id="PTHR43133">
    <property type="entry name" value="RNA POLYMERASE ECF-TYPE SIGMA FACTO"/>
    <property type="match status" value="1"/>
</dbReference>
<dbReference type="Proteomes" id="UP001597183">
    <property type="component" value="Unassembled WGS sequence"/>
</dbReference>
<dbReference type="SUPFAM" id="SSF88946">
    <property type="entry name" value="Sigma2 domain of RNA polymerase sigma factors"/>
    <property type="match status" value="1"/>
</dbReference>
<keyword evidence="5" id="KW-0804">Transcription</keyword>
<dbReference type="PANTHER" id="PTHR43133:SF52">
    <property type="entry name" value="ECF RNA POLYMERASE SIGMA FACTOR SIGL"/>
    <property type="match status" value="1"/>
</dbReference>
<dbReference type="EMBL" id="JBHTMK010000002">
    <property type="protein sequence ID" value="MFD1363724.1"/>
    <property type="molecule type" value="Genomic_DNA"/>
</dbReference>
<keyword evidence="4" id="KW-0238">DNA-binding</keyword>
<evidence type="ECO:0000256" key="2">
    <source>
        <dbReference type="ARBA" id="ARBA00023015"/>
    </source>
</evidence>
<dbReference type="InterPro" id="IPR013325">
    <property type="entry name" value="RNA_pol_sigma_r2"/>
</dbReference>
<evidence type="ECO:0000313" key="7">
    <source>
        <dbReference type="EMBL" id="MFD1363724.1"/>
    </source>
</evidence>
<dbReference type="Pfam" id="PF04545">
    <property type="entry name" value="Sigma70_r4"/>
    <property type="match status" value="1"/>
</dbReference>
<dbReference type="InterPro" id="IPR036388">
    <property type="entry name" value="WH-like_DNA-bd_sf"/>
</dbReference>
<evidence type="ECO:0000256" key="5">
    <source>
        <dbReference type="ARBA" id="ARBA00023163"/>
    </source>
</evidence>
<name>A0ABW3ZZR0_9ACTN</name>
<comment type="caution">
    <text evidence="7">The sequence shown here is derived from an EMBL/GenBank/DDBJ whole genome shotgun (WGS) entry which is preliminary data.</text>
</comment>
<dbReference type="Gene3D" id="1.10.10.10">
    <property type="entry name" value="Winged helix-like DNA-binding domain superfamily/Winged helix DNA-binding domain"/>
    <property type="match status" value="1"/>
</dbReference>
<comment type="similarity">
    <text evidence="1">Belongs to the sigma-70 factor family. ECF subfamily.</text>
</comment>
<proteinExistence type="inferred from homology"/>
<evidence type="ECO:0000256" key="4">
    <source>
        <dbReference type="ARBA" id="ARBA00023125"/>
    </source>
</evidence>
<dbReference type="InterPro" id="IPR013324">
    <property type="entry name" value="RNA_pol_sigma_r3/r4-like"/>
</dbReference>
<keyword evidence="3" id="KW-0731">Sigma factor</keyword>
<evidence type="ECO:0000313" key="8">
    <source>
        <dbReference type="Proteomes" id="UP001597183"/>
    </source>
</evidence>
<gene>
    <name evidence="7" type="ORF">ACFQ5G_00045</name>
</gene>
<dbReference type="InterPro" id="IPR007630">
    <property type="entry name" value="RNA_pol_sigma70_r4"/>
</dbReference>
<dbReference type="InterPro" id="IPR039425">
    <property type="entry name" value="RNA_pol_sigma-70-like"/>
</dbReference>
<feature type="domain" description="RNA polymerase sigma-70 region 4" evidence="6">
    <location>
        <begin position="91"/>
        <end position="140"/>
    </location>
</feature>
<sequence>MGRHAAASNRAAEEFERMVAPHLPALHAYVLRHTGGDESTTDRVLEEILFRAAQEPRRALGVRPWLLLTARNVLRGGDRRAQVPATTVVAAMRELSPEDRDLIVQTFYGGASLEDLAADRRVPIARVKSDLFFAMRAVREVLDQQVADRHGVR</sequence>
<evidence type="ECO:0000256" key="3">
    <source>
        <dbReference type="ARBA" id="ARBA00023082"/>
    </source>
</evidence>
<dbReference type="SUPFAM" id="SSF88659">
    <property type="entry name" value="Sigma3 and sigma4 domains of RNA polymerase sigma factors"/>
    <property type="match status" value="1"/>
</dbReference>
<evidence type="ECO:0000259" key="6">
    <source>
        <dbReference type="Pfam" id="PF04545"/>
    </source>
</evidence>
<keyword evidence="8" id="KW-1185">Reference proteome</keyword>
<organism evidence="7 8">
    <name type="scientific">Actinoplanes sichuanensis</name>
    <dbReference type="NCBI Taxonomy" id="512349"/>
    <lineage>
        <taxon>Bacteria</taxon>
        <taxon>Bacillati</taxon>
        <taxon>Actinomycetota</taxon>
        <taxon>Actinomycetes</taxon>
        <taxon>Micromonosporales</taxon>
        <taxon>Micromonosporaceae</taxon>
        <taxon>Actinoplanes</taxon>
    </lineage>
</organism>
<evidence type="ECO:0000256" key="1">
    <source>
        <dbReference type="ARBA" id="ARBA00010641"/>
    </source>
</evidence>
<protein>
    <submittedName>
        <fullName evidence="7">Sigma factor-like helix-turn-helix DNA-binding protein</fullName>
    </submittedName>
</protein>